<protein>
    <submittedName>
        <fullName evidence="1">11052_t:CDS:1</fullName>
    </submittedName>
</protein>
<dbReference type="Proteomes" id="UP000789920">
    <property type="component" value="Unassembled WGS sequence"/>
</dbReference>
<evidence type="ECO:0000313" key="2">
    <source>
        <dbReference type="Proteomes" id="UP000789920"/>
    </source>
</evidence>
<evidence type="ECO:0000313" key="1">
    <source>
        <dbReference type="EMBL" id="CAG8729438.1"/>
    </source>
</evidence>
<feature type="non-terminal residue" evidence="1">
    <location>
        <position position="205"/>
    </location>
</feature>
<accession>A0ACA9Q405</accession>
<organism evidence="1 2">
    <name type="scientific">Racocetra persica</name>
    <dbReference type="NCBI Taxonomy" id="160502"/>
    <lineage>
        <taxon>Eukaryota</taxon>
        <taxon>Fungi</taxon>
        <taxon>Fungi incertae sedis</taxon>
        <taxon>Mucoromycota</taxon>
        <taxon>Glomeromycotina</taxon>
        <taxon>Glomeromycetes</taxon>
        <taxon>Diversisporales</taxon>
        <taxon>Gigasporaceae</taxon>
        <taxon>Racocetra</taxon>
    </lineage>
</organism>
<name>A0ACA9Q405_9GLOM</name>
<keyword evidence="2" id="KW-1185">Reference proteome</keyword>
<sequence>KDYNSSENHNSSKDRSNSNNNHETTNTMKAGYSSLQLYWTRPTELQNISLFQLYLNYKYVKGEWKCYTKDNIVHIWPQPSLLQNRNILQLTENKTFSWKELYDRHLQEIESGPTDLLEPAMIIAETSPDTLMYDSLDLGLHSIDLSYNWARKSKERYPTLMDANAFIQRACNENIEDYEINNSIDTVIDYDTLNEKQKIILDRIE</sequence>
<gene>
    <name evidence="1" type="ORF">RPERSI_LOCUS12005</name>
</gene>
<feature type="non-terminal residue" evidence="1">
    <location>
        <position position="1"/>
    </location>
</feature>
<proteinExistence type="predicted"/>
<dbReference type="EMBL" id="CAJVQC010025288">
    <property type="protein sequence ID" value="CAG8729438.1"/>
    <property type="molecule type" value="Genomic_DNA"/>
</dbReference>
<reference evidence="1" key="1">
    <citation type="submission" date="2021-06" db="EMBL/GenBank/DDBJ databases">
        <authorList>
            <person name="Kallberg Y."/>
            <person name="Tangrot J."/>
            <person name="Rosling A."/>
        </authorList>
    </citation>
    <scope>NUCLEOTIDE SEQUENCE</scope>
    <source>
        <strain evidence="1">MA461A</strain>
    </source>
</reference>
<comment type="caution">
    <text evidence="1">The sequence shown here is derived from an EMBL/GenBank/DDBJ whole genome shotgun (WGS) entry which is preliminary data.</text>
</comment>